<dbReference type="SUPFAM" id="SSF52540">
    <property type="entry name" value="P-loop containing nucleoside triphosphate hydrolases"/>
    <property type="match status" value="3"/>
</dbReference>
<dbReference type="Gene3D" id="3.40.50.300">
    <property type="entry name" value="P-loop containing nucleotide triphosphate hydrolases"/>
    <property type="match status" value="1"/>
</dbReference>
<evidence type="ECO:0000256" key="3">
    <source>
        <dbReference type="ARBA" id="ARBA00022771"/>
    </source>
</evidence>
<feature type="domain" description="Helicase ATP-binding" evidence="8">
    <location>
        <begin position="699"/>
        <end position="864"/>
    </location>
</feature>
<keyword evidence="3" id="KW-0863">Zinc-finger</keyword>
<dbReference type="PROSITE" id="PS51050">
    <property type="entry name" value="ZF_CW"/>
    <property type="match status" value="1"/>
</dbReference>
<keyword evidence="11" id="KW-1185">Reference proteome</keyword>
<dbReference type="InterPro" id="IPR036047">
    <property type="entry name" value="F-box-like_dom_sf"/>
</dbReference>
<dbReference type="OrthoDB" id="448448at2759"/>
<dbReference type="PROSITE" id="PS51192">
    <property type="entry name" value="HELICASE_ATP_BIND_1"/>
    <property type="match status" value="1"/>
</dbReference>
<dbReference type="InterPro" id="IPR000330">
    <property type="entry name" value="SNF2_N"/>
</dbReference>
<feature type="domain" description="Helicase C-terminal" evidence="9">
    <location>
        <begin position="1144"/>
        <end position="1295"/>
    </location>
</feature>
<dbReference type="CDD" id="cd18008">
    <property type="entry name" value="DEXDc_SHPRH-like"/>
    <property type="match status" value="1"/>
</dbReference>
<evidence type="ECO:0000256" key="6">
    <source>
        <dbReference type="ARBA" id="ARBA00022840"/>
    </source>
</evidence>
<dbReference type="SMART" id="SM00490">
    <property type="entry name" value="HELICc"/>
    <property type="match status" value="1"/>
</dbReference>
<dbReference type="GO" id="GO:0006281">
    <property type="term" value="P:DNA repair"/>
    <property type="evidence" value="ECO:0007669"/>
    <property type="project" value="TreeGrafter"/>
</dbReference>
<evidence type="ECO:0008006" key="12">
    <source>
        <dbReference type="Google" id="ProtNLM"/>
    </source>
</evidence>
<proteinExistence type="predicted"/>
<dbReference type="PANTHER" id="PTHR45626">
    <property type="entry name" value="TRANSCRIPTION TERMINATION FACTOR 2-RELATED"/>
    <property type="match status" value="1"/>
</dbReference>
<keyword evidence="6" id="KW-0067">ATP-binding</keyword>
<accession>A0A660KPK9</accession>
<dbReference type="CDD" id="cd09917">
    <property type="entry name" value="F-box_SF"/>
    <property type="match status" value="1"/>
</dbReference>
<reference evidence="10 11" key="1">
    <citation type="submission" date="2019-06" db="EMBL/GenBank/DDBJ databases">
        <title>A chromosomal-level reference genome of Carpinus fangiana (Coryloideae, Betulaceae).</title>
        <authorList>
            <person name="Yang X."/>
            <person name="Wang Z."/>
            <person name="Zhang L."/>
            <person name="Hao G."/>
            <person name="Liu J."/>
            <person name="Yang Y."/>
        </authorList>
    </citation>
    <scope>NUCLEOTIDE SEQUENCE [LARGE SCALE GENOMIC DNA]</scope>
    <source>
        <strain evidence="10">Cfa_2016G</strain>
        <tissue evidence="10">Leaf</tissue>
    </source>
</reference>
<dbReference type="Pfam" id="PF00176">
    <property type="entry name" value="SNF2-rel_dom"/>
    <property type="match status" value="1"/>
</dbReference>
<dbReference type="Gene3D" id="3.30.40.100">
    <property type="match status" value="1"/>
</dbReference>
<dbReference type="InterPro" id="IPR011124">
    <property type="entry name" value="Znf_CW"/>
</dbReference>
<dbReference type="InterPro" id="IPR001650">
    <property type="entry name" value="Helicase_C-like"/>
</dbReference>
<evidence type="ECO:0000256" key="4">
    <source>
        <dbReference type="ARBA" id="ARBA00022801"/>
    </source>
</evidence>
<evidence type="ECO:0000256" key="2">
    <source>
        <dbReference type="ARBA" id="ARBA00022741"/>
    </source>
</evidence>
<dbReference type="SUPFAM" id="SSF81383">
    <property type="entry name" value="F-box domain"/>
    <property type="match status" value="1"/>
</dbReference>
<dbReference type="InterPro" id="IPR049730">
    <property type="entry name" value="SNF2/RAD54-like_C"/>
</dbReference>
<dbReference type="InterPro" id="IPR050628">
    <property type="entry name" value="SNF2_RAD54_helicase_TF"/>
</dbReference>
<dbReference type="EMBL" id="CM017324">
    <property type="protein sequence ID" value="KAE8038357.1"/>
    <property type="molecule type" value="Genomic_DNA"/>
</dbReference>
<dbReference type="CDD" id="cd16449">
    <property type="entry name" value="RING-HC"/>
    <property type="match status" value="1"/>
</dbReference>
<dbReference type="Proteomes" id="UP000327013">
    <property type="component" value="Chromosome 4"/>
</dbReference>
<keyword evidence="5" id="KW-0862">Zinc</keyword>
<protein>
    <recommendedName>
        <fullName evidence="12">F-box domain-containing protein</fullName>
    </recommendedName>
</protein>
<dbReference type="InterPro" id="IPR038718">
    <property type="entry name" value="SNF2-like_sf"/>
</dbReference>
<feature type="domain" description="CW-type" evidence="7">
    <location>
        <begin position="546"/>
        <end position="597"/>
    </location>
</feature>
<name>A0A660KPK9_9ROSI</name>
<keyword evidence="4" id="KW-0378">Hydrolase</keyword>
<evidence type="ECO:0000256" key="5">
    <source>
        <dbReference type="ARBA" id="ARBA00022833"/>
    </source>
</evidence>
<dbReference type="GO" id="GO:0016787">
    <property type="term" value="F:hydrolase activity"/>
    <property type="evidence" value="ECO:0007669"/>
    <property type="project" value="UniProtKB-KW"/>
</dbReference>
<evidence type="ECO:0000259" key="9">
    <source>
        <dbReference type="PROSITE" id="PS51194"/>
    </source>
</evidence>
<evidence type="ECO:0000259" key="7">
    <source>
        <dbReference type="PROSITE" id="PS51050"/>
    </source>
</evidence>
<dbReference type="GO" id="GO:0008094">
    <property type="term" value="F:ATP-dependent activity, acting on DNA"/>
    <property type="evidence" value="ECO:0007669"/>
    <property type="project" value="TreeGrafter"/>
</dbReference>
<sequence>MDDDESFLDHKLCGYLCAVLAVNLPTHPRPETLRFNTRCEIFGDGSEVGFRSHNGVVLSVVSGSEQCDGDGVVADKRRRKVRKIGQVHGSISVVHQLHALVTHRCVKVNARVVWVCGRVGGGDGEVRAVVLVDVYVPILAWSGWQFPRSGGIAGALFRHLSCDWGERKSMLAHGEYFIEAHGADESIWNLSDCHVIGCKLHYNATVSSKRLFELHEIFKSLPSVMKERQPDSSRIIPINECYKSGVWDVSDDILIKILAALGPMDLYRVAATCRHLRSLAALVMPCMKLKLFSHQQAAVQWMLHRERNAEILAHPLFRALSTEDGFSFYVNVVSGEIVTEIPPTIKDFRGGMFCDEPGLGKTITALSLILKTQGTLADPPDGVQVIWCTHNGDQRCGYYELSGDNITGGNMFVDNKDVGQNAQRGMEDLNHSSTKRARLILFDEQIARFDEASSSKGNKSPISACSEPAMSVVRRSRDLGRIKKNLFSPYEGETVFPKESKLVKNSSKRKHTSIDPEHCSHEKQVGGLHGVLNGCKRPGSTAADNLEYNDNWVQCDACSKWRKLGETRVADASAAWFCSMNPDFLYQSCIVPEESWDNCSRIRYLPGFYTQRTSGGEEQNVSFFTSVLREHYHLINYESKKALTWLAKLPLNKLSQMESFGLQSPYLGTSVVPVGHSHGFYKIFQAFGLIKREVKGVCRWYYPRDLDNLVFDVAALRIALCVPLDSVRLYLSRATLIVVPSNLVDHWKTQIEKHVSPRQLRVFVWTDHRKPAAHSLAWDYDIVITTFNRLSAEWGPRKKSVLVQVHWLRVILDEGHSLGSSVSLTNKLQLAVSLVASNRWILTGTPTPNTPNSQLSHLHPLLKFLHEEAFGQNQKSWEAGILRPFEAGMEEGRSRLLHLLHKCMISARKMDLHSIPPCIKKVTFLNFTEEHARSYNELLVTVRRNILMADWNDPSHVESLLNPKQWKFRSATVRNVRLSCCVAGHIKVTDAGQDIQETMDVLVEKGLDPTSEEYAYIKSHLLCGGNCVRCQEWCRLPAITPCRHLLCLDCVALDSEKCTYPGCGNLYEMETPDVLTRAENPNPKWPVPKDLIELQPSYKQDNWDPDWQSTSSSKVTYLVQKLNALLEGNREVEGKSHMSDAKLLLLDNFSRTSTNTEKLSPEKVIIFSQFLEHIHVIEQQLTIAGIKFAGMYSPMHSSNKMKALTTFQNDPSCIALLMDGSAALGLDLSFVTHVFLMEPIWDKSMEEQVISRAHRMGATRPIHVETLAMHGTIEEQMVEFLQDADECRRLLKEEYGKPDREGPRAHRTLHDFAESNYLSQISFVRTNPKT</sequence>
<keyword evidence="1" id="KW-0479">Metal-binding</keyword>
<dbReference type="PROSITE" id="PS00518">
    <property type="entry name" value="ZF_RING_1"/>
    <property type="match status" value="1"/>
</dbReference>
<evidence type="ECO:0000313" key="11">
    <source>
        <dbReference type="Proteomes" id="UP000327013"/>
    </source>
</evidence>
<dbReference type="InterPro" id="IPR027417">
    <property type="entry name" value="P-loop_NTPase"/>
</dbReference>
<dbReference type="GO" id="GO:0005524">
    <property type="term" value="F:ATP binding"/>
    <property type="evidence" value="ECO:0007669"/>
    <property type="project" value="UniProtKB-KW"/>
</dbReference>
<keyword evidence="2" id="KW-0547">Nucleotide-binding</keyword>
<evidence type="ECO:0000313" key="10">
    <source>
        <dbReference type="EMBL" id="KAE8038357.1"/>
    </source>
</evidence>
<dbReference type="PANTHER" id="PTHR45626:SF14">
    <property type="entry name" value="ATP-DEPENDENT DNA HELICASE (EUROFUNG)"/>
    <property type="match status" value="1"/>
</dbReference>
<dbReference type="SMART" id="SM00487">
    <property type="entry name" value="DEXDc"/>
    <property type="match status" value="1"/>
</dbReference>
<dbReference type="InterPro" id="IPR014001">
    <property type="entry name" value="Helicase_ATP-bd"/>
</dbReference>
<gene>
    <name evidence="10" type="ORF">FH972_010879</name>
</gene>
<dbReference type="Pfam" id="PF07496">
    <property type="entry name" value="zf-CW"/>
    <property type="match status" value="1"/>
</dbReference>
<dbReference type="EMBL" id="CM017324">
    <property type="protein sequence ID" value="KAE8038358.1"/>
    <property type="molecule type" value="Genomic_DNA"/>
</dbReference>
<dbReference type="GO" id="GO:0008270">
    <property type="term" value="F:zinc ion binding"/>
    <property type="evidence" value="ECO:0007669"/>
    <property type="project" value="UniProtKB-KW"/>
</dbReference>
<dbReference type="InterPro" id="IPR017907">
    <property type="entry name" value="Znf_RING_CS"/>
</dbReference>
<dbReference type="CDD" id="cd18793">
    <property type="entry name" value="SF2_C_SNF"/>
    <property type="match status" value="1"/>
</dbReference>
<organism evidence="10 11">
    <name type="scientific">Carpinus fangiana</name>
    <dbReference type="NCBI Taxonomy" id="176857"/>
    <lineage>
        <taxon>Eukaryota</taxon>
        <taxon>Viridiplantae</taxon>
        <taxon>Streptophyta</taxon>
        <taxon>Embryophyta</taxon>
        <taxon>Tracheophyta</taxon>
        <taxon>Spermatophyta</taxon>
        <taxon>Magnoliopsida</taxon>
        <taxon>eudicotyledons</taxon>
        <taxon>Gunneridae</taxon>
        <taxon>Pentapetalae</taxon>
        <taxon>rosids</taxon>
        <taxon>fabids</taxon>
        <taxon>Fagales</taxon>
        <taxon>Betulaceae</taxon>
        <taxon>Carpinus</taxon>
    </lineage>
</organism>
<evidence type="ECO:0000256" key="1">
    <source>
        <dbReference type="ARBA" id="ARBA00022723"/>
    </source>
</evidence>
<dbReference type="PROSITE" id="PS51194">
    <property type="entry name" value="HELICASE_CTER"/>
    <property type="match status" value="1"/>
</dbReference>
<evidence type="ECO:0000259" key="8">
    <source>
        <dbReference type="PROSITE" id="PS51192"/>
    </source>
</evidence>
<dbReference type="Gene3D" id="3.40.50.10810">
    <property type="entry name" value="Tandem AAA-ATPase domain"/>
    <property type="match status" value="1"/>
</dbReference>
<dbReference type="Pfam" id="PF00271">
    <property type="entry name" value="Helicase_C"/>
    <property type="match status" value="1"/>
</dbReference>
<dbReference type="GO" id="GO:0005634">
    <property type="term" value="C:nucleus"/>
    <property type="evidence" value="ECO:0007669"/>
    <property type="project" value="TreeGrafter"/>
</dbReference>